<keyword evidence="4" id="KW-1185">Reference proteome</keyword>
<keyword evidence="1" id="KW-0812">Transmembrane</keyword>
<feature type="transmembrane region" description="Helical" evidence="1">
    <location>
        <begin position="104"/>
        <end position="123"/>
    </location>
</feature>
<evidence type="ECO:0000313" key="3">
    <source>
        <dbReference type="EMBL" id="KAF2136934.1"/>
    </source>
</evidence>
<dbReference type="EMBL" id="ML995509">
    <property type="protein sequence ID" value="KAF2136934.1"/>
    <property type="molecule type" value="Genomic_DNA"/>
</dbReference>
<feature type="transmembrane region" description="Helical" evidence="1">
    <location>
        <begin position="46"/>
        <end position="65"/>
    </location>
</feature>
<dbReference type="InterPro" id="IPR046580">
    <property type="entry name" value="DUF6640"/>
</dbReference>
<dbReference type="OrthoDB" id="2819018at2759"/>
<accession>A0A6A6B140</accession>
<gene>
    <name evidence="3" type="ORF">K452DRAFT_291971</name>
</gene>
<keyword evidence="1" id="KW-1133">Transmembrane helix</keyword>
<evidence type="ECO:0000313" key="4">
    <source>
        <dbReference type="Proteomes" id="UP000799438"/>
    </source>
</evidence>
<dbReference type="GeneID" id="54298780"/>
<dbReference type="Pfam" id="PF20345">
    <property type="entry name" value="DUF6640"/>
    <property type="match status" value="2"/>
</dbReference>
<keyword evidence="1" id="KW-0472">Membrane</keyword>
<protein>
    <submittedName>
        <fullName evidence="3">Uncharacterized protein</fullName>
    </submittedName>
</protein>
<feature type="transmembrane region" description="Helical" evidence="1">
    <location>
        <begin position="143"/>
        <end position="161"/>
    </location>
</feature>
<sequence>MARPGRLLISLAALVTGLGALAADFNVTHIYNPTWPGHAKFHVGQTMAMAVLLCCASLWLLWVPAAASATTSTSITAANGAARERKEGRGDTDKVRTAVQRQRLDAAALLAAIYWVTQMAAYAFPGTTPFDVIPGRVDPDPLLQFKLEVAMLAFVGVGWWLER</sequence>
<proteinExistence type="predicted"/>
<evidence type="ECO:0000256" key="2">
    <source>
        <dbReference type="SAM" id="SignalP"/>
    </source>
</evidence>
<dbReference type="RefSeq" id="XP_033392652.1">
    <property type="nucleotide sequence ID" value="XM_033541284.1"/>
</dbReference>
<keyword evidence="2" id="KW-0732">Signal</keyword>
<dbReference type="Proteomes" id="UP000799438">
    <property type="component" value="Unassembled WGS sequence"/>
</dbReference>
<feature type="chain" id="PRO_5025623457" evidence="2">
    <location>
        <begin position="23"/>
        <end position="163"/>
    </location>
</feature>
<name>A0A6A6B140_9PEZI</name>
<reference evidence="3" key="1">
    <citation type="journal article" date="2020" name="Stud. Mycol.">
        <title>101 Dothideomycetes genomes: a test case for predicting lifestyles and emergence of pathogens.</title>
        <authorList>
            <person name="Haridas S."/>
            <person name="Albert R."/>
            <person name="Binder M."/>
            <person name="Bloem J."/>
            <person name="Labutti K."/>
            <person name="Salamov A."/>
            <person name="Andreopoulos B."/>
            <person name="Baker S."/>
            <person name="Barry K."/>
            <person name="Bills G."/>
            <person name="Bluhm B."/>
            <person name="Cannon C."/>
            <person name="Castanera R."/>
            <person name="Culley D."/>
            <person name="Daum C."/>
            <person name="Ezra D."/>
            <person name="Gonzalez J."/>
            <person name="Henrissat B."/>
            <person name="Kuo A."/>
            <person name="Liang C."/>
            <person name="Lipzen A."/>
            <person name="Lutzoni F."/>
            <person name="Magnuson J."/>
            <person name="Mondo S."/>
            <person name="Nolan M."/>
            <person name="Ohm R."/>
            <person name="Pangilinan J."/>
            <person name="Park H.-J."/>
            <person name="Ramirez L."/>
            <person name="Alfaro M."/>
            <person name="Sun H."/>
            <person name="Tritt A."/>
            <person name="Yoshinaga Y."/>
            <person name="Zwiers L.-H."/>
            <person name="Turgeon B."/>
            <person name="Goodwin S."/>
            <person name="Spatafora J."/>
            <person name="Crous P."/>
            <person name="Grigoriev I."/>
        </authorList>
    </citation>
    <scope>NUCLEOTIDE SEQUENCE</scope>
    <source>
        <strain evidence="3">CBS 121167</strain>
    </source>
</reference>
<feature type="signal peptide" evidence="2">
    <location>
        <begin position="1"/>
        <end position="22"/>
    </location>
</feature>
<dbReference type="AlphaFoldDB" id="A0A6A6B140"/>
<organism evidence="3 4">
    <name type="scientific">Aplosporella prunicola CBS 121167</name>
    <dbReference type="NCBI Taxonomy" id="1176127"/>
    <lineage>
        <taxon>Eukaryota</taxon>
        <taxon>Fungi</taxon>
        <taxon>Dikarya</taxon>
        <taxon>Ascomycota</taxon>
        <taxon>Pezizomycotina</taxon>
        <taxon>Dothideomycetes</taxon>
        <taxon>Dothideomycetes incertae sedis</taxon>
        <taxon>Botryosphaeriales</taxon>
        <taxon>Aplosporellaceae</taxon>
        <taxon>Aplosporella</taxon>
    </lineage>
</organism>
<evidence type="ECO:0000256" key="1">
    <source>
        <dbReference type="SAM" id="Phobius"/>
    </source>
</evidence>